<dbReference type="InterPro" id="IPR015500">
    <property type="entry name" value="Peptidase_S8_subtilisin-rel"/>
</dbReference>
<reference evidence="10 11" key="1">
    <citation type="journal article" date="2022" name="Nat. Genet.">
        <title>Improved pea reference genome and pan-genome highlight genomic features and evolutionary characteristics.</title>
        <authorList>
            <person name="Yang T."/>
            <person name="Liu R."/>
            <person name="Luo Y."/>
            <person name="Hu S."/>
            <person name="Wang D."/>
            <person name="Wang C."/>
            <person name="Pandey M.K."/>
            <person name="Ge S."/>
            <person name="Xu Q."/>
            <person name="Li N."/>
            <person name="Li G."/>
            <person name="Huang Y."/>
            <person name="Saxena R.K."/>
            <person name="Ji Y."/>
            <person name="Li M."/>
            <person name="Yan X."/>
            <person name="He Y."/>
            <person name="Liu Y."/>
            <person name="Wang X."/>
            <person name="Xiang C."/>
            <person name="Varshney R.K."/>
            <person name="Ding H."/>
            <person name="Gao S."/>
            <person name="Zong X."/>
        </authorList>
    </citation>
    <scope>NUCLEOTIDE SEQUENCE [LARGE SCALE GENOMIC DNA]</scope>
    <source>
        <strain evidence="10 11">cv. Zhongwan 6</strain>
    </source>
</reference>
<protein>
    <recommendedName>
        <fullName evidence="9">Peptidase S8/S53 domain-containing protein</fullName>
    </recommendedName>
</protein>
<feature type="compositionally biased region" description="Basic residues" evidence="8">
    <location>
        <begin position="552"/>
        <end position="564"/>
    </location>
</feature>
<comment type="subcellular location">
    <subcellularLocation>
        <location evidence="1">Secreted</location>
    </subcellularLocation>
</comment>
<dbReference type="GO" id="GO:0005576">
    <property type="term" value="C:extracellular region"/>
    <property type="evidence" value="ECO:0007669"/>
    <property type="project" value="UniProtKB-SubCell"/>
</dbReference>
<evidence type="ECO:0000256" key="6">
    <source>
        <dbReference type="ARBA" id="ARBA00022825"/>
    </source>
</evidence>
<name>A0A9D4YHV3_PEA</name>
<dbReference type="InterPro" id="IPR045051">
    <property type="entry name" value="SBT"/>
</dbReference>
<evidence type="ECO:0000313" key="11">
    <source>
        <dbReference type="Proteomes" id="UP001058974"/>
    </source>
</evidence>
<dbReference type="PRINTS" id="PR00723">
    <property type="entry name" value="SUBTILISIN"/>
</dbReference>
<keyword evidence="4" id="KW-0732">Signal</keyword>
<dbReference type="InterPro" id="IPR000209">
    <property type="entry name" value="Peptidase_S8/S53_dom"/>
</dbReference>
<dbReference type="Gramene" id="Psat02G0528700-T1">
    <property type="protein sequence ID" value="KAI5439871.1"/>
    <property type="gene ID" value="KIW84_025287"/>
</dbReference>
<feature type="region of interest" description="Disordered" evidence="8">
    <location>
        <begin position="502"/>
        <end position="525"/>
    </location>
</feature>
<gene>
    <name evidence="10" type="ORF">KIW84_025287</name>
</gene>
<evidence type="ECO:0000256" key="1">
    <source>
        <dbReference type="ARBA" id="ARBA00004613"/>
    </source>
</evidence>
<proteinExistence type="inferred from homology"/>
<organism evidence="10 11">
    <name type="scientific">Pisum sativum</name>
    <name type="common">Garden pea</name>
    <name type="synonym">Lathyrus oleraceus</name>
    <dbReference type="NCBI Taxonomy" id="3888"/>
    <lineage>
        <taxon>Eukaryota</taxon>
        <taxon>Viridiplantae</taxon>
        <taxon>Streptophyta</taxon>
        <taxon>Embryophyta</taxon>
        <taxon>Tracheophyta</taxon>
        <taxon>Spermatophyta</taxon>
        <taxon>Magnoliopsida</taxon>
        <taxon>eudicotyledons</taxon>
        <taxon>Gunneridae</taxon>
        <taxon>Pentapetalae</taxon>
        <taxon>rosids</taxon>
        <taxon>fabids</taxon>
        <taxon>Fabales</taxon>
        <taxon>Fabaceae</taxon>
        <taxon>Papilionoideae</taxon>
        <taxon>50 kb inversion clade</taxon>
        <taxon>NPAAA clade</taxon>
        <taxon>Hologalegina</taxon>
        <taxon>IRL clade</taxon>
        <taxon>Fabeae</taxon>
        <taxon>Lathyrus</taxon>
    </lineage>
</organism>
<dbReference type="SUPFAM" id="SSF52743">
    <property type="entry name" value="Subtilisin-like"/>
    <property type="match status" value="1"/>
</dbReference>
<evidence type="ECO:0000259" key="9">
    <source>
        <dbReference type="Pfam" id="PF00082"/>
    </source>
</evidence>
<dbReference type="CDD" id="cd04852">
    <property type="entry name" value="Peptidases_S8_3"/>
    <property type="match status" value="1"/>
</dbReference>
<keyword evidence="5 7" id="KW-0378">Hydrolase</keyword>
<evidence type="ECO:0000256" key="5">
    <source>
        <dbReference type="ARBA" id="ARBA00022801"/>
    </source>
</evidence>
<dbReference type="PANTHER" id="PTHR10795">
    <property type="entry name" value="PROPROTEIN CONVERTASE SUBTILISIN/KEXIN"/>
    <property type="match status" value="1"/>
</dbReference>
<keyword evidence="11" id="KW-1185">Reference proteome</keyword>
<feature type="domain" description="Peptidase S8/S53" evidence="9">
    <location>
        <begin position="62"/>
        <end position="322"/>
    </location>
</feature>
<dbReference type="Proteomes" id="UP001058974">
    <property type="component" value="Chromosome 2"/>
</dbReference>
<evidence type="ECO:0000256" key="7">
    <source>
        <dbReference type="PROSITE-ProRule" id="PRU01240"/>
    </source>
</evidence>
<comment type="similarity">
    <text evidence="2 7">Belongs to the peptidase S8 family.</text>
</comment>
<accession>A0A9D4YHV3</accession>
<dbReference type="Pfam" id="PF00082">
    <property type="entry name" value="Peptidase_S8"/>
    <property type="match status" value="1"/>
</dbReference>
<evidence type="ECO:0000256" key="4">
    <source>
        <dbReference type="ARBA" id="ARBA00022729"/>
    </source>
</evidence>
<evidence type="ECO:0000256" key="2">
    <source>
        <dbReference type="ARBA" id="ARBA00011073"/>
    </source>
</evidence>
<comment type="caution">
    <text evidence="10">The sequence shown here is derived from an EMBL/GenBank/DDBJ whole genome shotgun (WGS) entry which is preliminary data.</text>
</comment>
<dbReference type="PROSITE" id="PS51892">
    <property type="entry name" value="SUBTILASE"/>
    <property type="match status" value="1"/>
</dbReference>
<dbReference type="GO" id="GO:0006508">
    <property type="term" value="P:proteolysis"/>
    <property type="evidence" value="ECO:0007669"/>
    <property type="project" value="UniProtKB-KW"/>
</dbReference>
<dbReference type="EMBL" id="JAMSHJ010000002">
    <property type="protein sequence ID" value="KAI5439871.1"/>
    <property type="molecule type" value="Genomic_DNA"/>
</dbReference>
<keyword evidence="3 7" id="KW-0645">Protease</keyword>
<evidence type="ECO:0000256" key="8">
    <source>
        <dbReference type="SAM" id="MobiDB-lite"/>
    </source>
</evidence>
<dbReference type="AlphaFoldDB" id="A0A9D4YHV3"/>
<dbReference type="InterPro" id="IPR036852">
    <property type="entry name" value="Peptidase_S8/S53_dom_sf"/>
</dbReference>
<evidence type="ECO:0000313" key="10">
    <source>
        <dbReference type="EMBL" id="KAI5439871.1"/>
    </source>
</evidence>
<sequence length="588" mass="64679">MQRKGGVLFPQCCIWICVEDLREKHVVVSVRLERKLSLHRIHTPTFLGLKKGQGLWSADNLGKDITIGVIDTRINLFHPSFSGEGMPPPPAKWKCHCQFNRGTTCNNKLIGARNLVSSVTQKLPFESDIHGTHTVAIAGGRFIENEGLFENAKGVTAGMAPNGHIAIYKMCDAKIGCPESVVLAAMNKVIEDGVDVLFLSLGFGSLPIFQDPIAVGAFAAIQKGIFVSCSAGNSGPNYATLVNKAPWFLIVGASTDNRKIIASAKLGNGDKFEGVNILAAWHVPVDNKFTSYNIISGTSMSCPHLNDIAALIKRQVNHVKANDLGLVYDIHPDDYIPYFCGLGHVLDPTMANNRNLSRASDAKTVYELGTLTREEDQTKFLDVITANADGIHMKLVGSSKANLLTRRRKMVVHFRLVAFPHHRPILDPTMANNRNLSRASDAQTAYKLGTLTREEDQTKFLGVITANADDIHMKLVGSSKANLLTGRRKMVVHFRLAYPGSNHGEQPQIESGVGRGNGVRTRNLDEGRRSDKVPWCDHCKRGWHTHETCWKLKGKPPNWKKKSGRAFQASNSDQGQQPPPSQFPLTTY</sequence>
<feature type="region of interest" description="Disordered" evidence="8">
    <location>
        <begin position="551"/>
        <end position="588"/>
    </location>
</feature>
<dbReference type="Gene3D" id="3.40.50.200">
    <property type="entry name" value="Peptidase S8/S53 domain"/>
    <property type="match status" value="1"/>
</dbReference>
<dbReference type="InterPro" id="IPR034197">
    <property type="entry name" value="Peptidases_S8_3"/>
</dbReference>
<evidence type="ECO:0000256" key="3">
    <source>
        <dbReference type="ARBA" id="ARBA00022670"/>
    </source>
</evidence>
<feature type="active site" description="Charge relay system" evidence="7">
    <location>
        <position position="130"/>
    </location>
</feature>
<keyword evidence="6 7" id="KW-0720">Serine protease</keyword>
<feature type="active site" description="Charge relay system" evidence="7">
    <location>
        <position position="71"/>
    </location>
</feature>
<feature type="active site" description="Charge relay system" evidence="7">
    <location>
        <position position="299"/>
    </location>
</feature>
<dbReference type="GO" id="GO:0004252">
    <property type="term" value="F:serine-type endopeptidase activity"/>
    <property type="evidence" value="ECO:0007669"/>
    <property type="project" value="UniProtKB-UniRule"/>
</dbReference>